<dbReference type="InterPro" id="IPR041171">
    <property type="entry name" value="SDR_Ig"/>
</dbReference>
<dbReference type="InterPro" id="IPR008456">
    <property type="entry name" value="Collagen-bd_dom"/>
</dbReference>
<evidence type="ECO:0000256" key="3">
    <source>
        <dbReference type="ARBA" id="ARBA00022525"/>
    </source>
</evidence>
<feature type="compositionally biased region" description="Low complexity" evidence="6">
    <location>
        <begin position="323"/>
        <end position="354"/>
    </location>
</feature>
<evidence type="ECO:0000256" key="1">
    <source>
        <dbReference type="ARBA" id="ARBA00004168"/>
    </source>
</evidence>
<proteinExistence type="predicted"/>
<dbReference type="Pfam" id="PF17961">
    <property type="entry name" value="Big_8"/>
    <property type="match status" value="1"/>
</dbReference>
<dbReference type="InterPro" id="IPR011252">
    <property type="entry name" value="Fibrogen-bd_dom1"/>
</dbReference>
<comment type="subcellular location">
    <subcellularLocation>
        <location evidence="1">Secreted</location>
        <location evidence="1">Cell wall</location>
        <topology evidence="1">Peptidoglycan-anchor</topology>
    </subcellularLocation>
</comment>
<name>A0ABS2PQH6_9STRE</name>
<gene>
    <name evidence="10" type="ORF">JOC28_000253</name>
</gene>
<evidence type="ECO:0000313" key="11">
    <source>
        <dbReference type="Proteomes" id="UP000697472"/>
    </source>
</evidence>
<evidence type="ECO:0000313" key="10">
    <source>
        <dbReference type="EMBL" id="MBM7641965.1"/>
    </source>
</evidence>
<accession>A0ABS2PQH6</accession>
<evidence type="ECO:0000256" key="6">
    <source>
        <dbReference type="SAM" id="MobiDB-lite"/>
    </source>
</evidence>
<dbReference type="Gene3D" id="2.60.40.740">
    <property type="match status" value="1"/>
</dbReference>
<feature type="domain" description="SDR-like Ig" evidence="9">
    <location>
        <begin position="45"/>
        <end position="127"/>
    </location>
</feature>
<evidence type="ECO:0008006" key="12">
    <source>
        <dbReference type="Google" id="ProtNLM"/>
    </source>
</evidence>
<feature type="region of interest" description="Disordered" evidence="6">
    <location>
        <begin position="314"/>
        <end position="354"/>
    </location>
</feature>
<evidence type="ECO:0000256" key="4">
    <source>
        <dbReference type="ARBA" id="ARBA00022729"/>
    </source>
</evidence>
<dbReference type="SUPFAM" id="SSF49401">
    <property type="entry name" value="Bacterial adhesins"/>
    <property type="match status" value="2"/>
</dbReference>
<keyword evidence="5" id="KW-0572">Peptidoglycan-anchor</keyword>
<dbReference type="InterPro" id="IPR008966">
    <property type="entry name" value="Adhesion_dom_sf"/>
</dbReference>
<dbReference type="Pfam" id="PF05737">
    <property type="entry name" value="Collagen_bind"/>
    <property type="match status" value="1"/>
</dbReference>
<evidence type="ECO:0000256" key="5">
    <source>
        <dbReference type="ARBA" id="ARBA00023088"/>
    </source>
</evidence>
<feature type="non-terminal residue" evidence="10">
    <location>
        <position position="354"/>
    </location>
</feature>
<keyword evidence="4 7" id="KW-0732">Signal</keyword>
<dbReference type="Gene3D" id="2.60.40.1280">
    <property type="match status" value="1"/>
</dbReference>
<evidence type="ECO:0000259" key="9">
    <source>
        <dbReference type="Pfam" id="PF17961"/>
    </source>
</evidence>
<comment type="caution">
    <text evidence="10">The sequence shown here is derived from an EMBL/GenBank/DDBJ whole genome shotgun (WGS) entry which is preliminary data.</text>
</comment>
<dbReference type="RefSeq" id="WP_239548753.1">
    <property type="nucleotide sequence ID" value="NZ_JAFBEH010000002.1"/>
</dbReference>
<keyword evidence="3" id="KW-0964">Secreted</keyword>
<dbReference type="Proteomes" id="UP000697472">
    <property type="component" value="Unassembled WGS sequence"/>
</dbReference>
<keyword evidence="11" id="KW-1185">Reference proteome</keyword>
<protein>
    <recommendedName>
        <fullName evidence="12">Gamma-glutamyltranspeptidase</fullName>
    </recommendedName>
</protein>
<dbReference type="EMBL" id="JAFBEH010000002">
    <property type="protein sequence ID" value="MBM7641965.1"/>
    <property type="molecule type" value="Genomic_DNA"/>
</dbReference>
<evidence type="ECO:0000256" key="7">
    <source>
        <dbReference type="SAM" id="SignalP"/>
    </source>
</evidence>
<feature type="signal peptide" evidence="7">
    <location>
        <begin position="1"/>
        <end position="24"/>
    </location>
</feature>
<keyword evidence="2" id="KW-0134">Cell wall</keyword>
<feature type="chain" id="PRO_5045486350" description="Gamma-glutamyltranspeptidase" evidence="7">
    <location>
        <begin position="25"/>
        <end position="354"/>
    </location>
</feature>
<organism evidence="10 11">
    <name type="scientific">Streptococcus loxodontisalivarius</name>
    <dbReference type="NCBI Taxonomy" id="1349415"/>
    <lineage>
        <taxon>Bacteria</taxon>
        <taxon>Bacillati</taxon>
        <taxon>Bacillota</taxon>
        <taxon>Bacilli</taxon>
        <taxon>Lactobacillales</taxon>
        <taxon>Streptococcaceae</taxon>
        <taxon>Streptococcus</taxon>
    </lineage>
</organism>
<evidence type="ECO:0000259" key="8">
    <source>
        <dbReference type="Pfam" id="PF05737"/>
    </source>
</evidence>
<sequence>MKKLFYFLTVFLFSFFAISNTVKADDVSSNISSLTVSPSNVSDGGKTTVRFTFDEHAQKIKSGDTINVTWQNSGTVYGSGFSKQISLEIQGKHVGDMVITDGEARVTFNDNIEGLQNITGWGEFEIQARNLTDTTEEHTGTFVINGGGQSTTVSVTKGKSGTSSVFYYKTGDMLTTDTDHVRWFLNINNDKVYVSDVVRIEDEIQSGQTLDMSSFYITVTGQRNENYYGDDALTKFSNDFPGSVIYADATTGKISVYIPQQWVSLNSISIMYLTKVENPNQKTFENNSKAWYQEYNKEAVNGKDFNFSVANVRADGGADGNRTTTTESTTESTTTTTESTTEPTTTTTESTTES</sequence>
<evidence type="ECO:0000256" key="2">
    <source>
        <dbReference type="ARBA" id="ARBA00022512"/>
    </source>
</evidence>
<feature type="domain" description="Collagen binding" evidence="8">
    <location>
        <begin position="167"/>
        <end position="291"/>
    </location>
</feature>
<reference evidence="10 11" key="1">
    <citation type="submission" date="2021-01" db="EMBL/GenBank/DDBJ databases">
        <title>Genomic Encyclopedia of Type Strains, Phase IV (KMG-IV): sequencing the most valuable type-strain genomes for metagenomic binning, comparative biology and taxonomic classification.</title>
        <authorList>
            <person name="Goeker M."/>
        </authorList>
    </citation>
    <scope>NUCLEOTIDE SEQUENCE [LARGE SCALE GENOMIC DNA]</scope>
    <source>
        <strain evidence="10 11">DSM 27382</strain>
    </source>
</reference>